<reference evidence="1 2" key="1">
    <citation type="journal article" date="2018" name="Sci. Rep.">
        <title>Genomic signatures of local adaptation to the degree of environmental predictability in rotifers.</title>
        <authorList>
            <person name="Franch-Gras L."/>
            <person name="Hahn C."/>
            <person name="Garcia-Roger E.M."/>
            <person name="Carmona M.J."/>
            <person name="Serra M."/>
            <person name="Gomez A."/>
        </authorList>
    </citation>
    <scope>NUCLEOTIDE SEQUENCE [LARGE SCALE GENOMIC DNA]</scope>
    <source>
        <strain evidence="1">HYR1</strain>
    </source>
</reference>
<sequence>MDAPDNFNSFLWVPNVERASPIRRFQIYRYPARDIVFKTTNHQLSIAGCGPDNCSLTRSRPPFS</sequence>
<gene>
    <name evidence="1" type="ORF">BpHYR1_046473</name>
</gene>
<accession>A0A3M7PM55</accession>
<dbReference type="EMBL" id="REGN01009867">
    <property type="protein sequence ID" value="RNA00197.1"/>
    <property type="molecule type" value="Genomic_DNA"/>
</dbReference>
<organism evidence="1 2">
    <name type="scientific">Brachionus plicatilis</name>
    <name type="common">Marine rotifer</name>
    <name type="synonym">Brachionus muelleri</name>
    <dbReference type="NCBI Taxonomy" id="10195"/>
    <lineage>
        <taxon>Eukaryota</taxon>
        <taxon>Metazoa</taxon>
        <taxon>Spiralia</taxon>
        <taxon>Gnathifera</taxon>
        <taxon>Rotifera</taxon>
        <taxon>Eurotatoria</taxon>
        <taxon>Monogononta</taxon>
        <taxon>Pseudotrocha</taxon>
        <taxon>Ploima</taxon>
        <taxon>Brachionidae</taxon>
        <taxon>Brachionus</taxon>
    </lineage>
</organism>
<dbReference type="AlphaFoldDB" id="A0A3M7PM55"/>
<evidence type="ECO:0000313" key="1">
    <source>
        <dbReference type="EMBL" id="RNA00197.1"/>
    </source>
</evidence>
<name>A0A3M7PM55_BRAPC</name>
<dbReference type="Proteomes" id="UP000276133">
    <property type="component" value="Unassembled WGS sequence"/>
</dbReference>
<evidence type="ECO:0000313" key="2">
    <source>
        <dbReference type="Proteomes" id="UP000276133"/>
    </source>
</evidence>
<keyword evidence="2" id="KW-1185">Reference proteome</keyword>
<comment type="caution">
    <text evidence="1">The sequence shown here is derived from an EMBL/GenBank/DDBJ whole genome shotgun (WGS) entry which is preliminary data.</text>
</comment>
<proteinExistence type="predicted"/>
<protein>
    <submittedName>
        <fullName evidence="1">Uncharacterized protein</fullName>
    </submittedName>
</protein>